<dbReference type="EMBL" id="RJSE01000003">
    <property type="protein sequence ID" value="RNL65268.1"/>
    <property type="molecule type" value="Genomic_DNA"/>
</dbReference>
<accession>A0A3N0CP84</accession>
<dbReference type="PANTHER" id="PTHR11103">
    <property type="entry name" value="SLR1189 PROTEIN"/>
    <property type="match status" value="1"/>
</dbReference>
<keyword evidence="3" id="KW-0479">Metal-binding</keyword>
<evidence type="ECO:0000256" key="2">
    <source>
        <dbReference type="ARBA" id="ARBA00022679"/>
    </source>
</evidence>
<dbReference type="Proteomes" id="UP000267128">
    <property type="component" value="Unassembled WGS sequence"/>
</dbReference>
<keyword evidence="6" id="KW-1185">Reference proteome</keyword>
<feature type="binding site" evidence="3">
    <location>
        <position position="215"/>
    </location>
    <ligand>
        <name>Zn(2+)</name>
        <dbReference type="ChEBI" id="CHEBI:29105"/>
    </ligand>
</feature>
<dbReference type="InterPro" id="IPR036589">
    <property type="entry name" value="HCY_dom_sf"/>
</dbReference>
<dbReference type="InterPro" id="IPR003726">
    <property type="entry name" value="HCY_dom"/>
</dbReference>
<dbReference type="OrthoDB" id="9803687at2"/>
<proteinExistence type="predicted"/>
<evidence type="ECO:0000259" key="4">
    <source>
        <dbReference type="PROSITE" id="PS50970"/>
    </source>
</evidence>
<feature type="binding site" evidence="3">
    <location>
        <position position="284"/>
    </location>
    <ligand>
        <name>Zn(2+)</name>
        <dbReference type="ChEBI" id="CHEBI:29105"/>
    </ligand>
</feature>
<sequence>MSTDVLGSSSWVTDGGLETDLIFHRGFDLPEFASFPLVDDEAGRTALLRYFREYDEIAAVAGAGVLLETPTWRANPDWGRVLGYDAAALDRVNQEAVALVRSIDAAAERCLTSGAVGPRGDGYQAEVIDPDEAAEYHAAQVRSFAAAGADLVHAMTMTGPNEAIGVVRAARAAGVPVAVSFTVETDGVLPDGRTLRQAVTDVEAASPADWYGVNCAHPTHLVHALDGGEWQQHLRFLRPNASTQSHEELDASEVLDTGDVELLRSSTATIRDLVPSVAVLGGCCGTDSSHVAALWGVPRRTS</sequence>
<dbReference type="AlphaFoldDB" id="A0A3N0CP84"/>
<dbReference type="Pfam" id="PF02574">
    <property type="entry name" value="S-methyl_trans"/>
    <property type="match status" value="1"/>
</dbReference>
<evidence type="ECO:0000256" key="3">
    <source>
        <dbReference type="PROSITE-ProRule" id="PRU00333"/>
    </source>
</evidence>
<feature type="domain" description="Hcy-binding" evidence="4">
    <location>
        <begin position="1"/>
        <end position="298"/>
    </location>
</feature>
<comment type="cofactor">
    <cofactor evidence="3">
        <name>Zn(2+)</name>
        <dbReference type="ChEBI" id="CHEBI:29105"/>
    </cofactor>
</comment>
<keyword evidence="3" id="KW-0862">Zinc</keyword>
<keyword evidence="1 3" id="KW-0489">Methyltransferase</keyword>
<evidence type="ECO:0000256" key="1">
    <source>
        <dbReference type="ARBA" id="ARBA00022603"/>
    </source>
</evidence>
<protein>
    <submittedName>
        <fullName evidence="5">Homocysteine S-methyltransferase</fullName>
    </submittedName>
</protein>
<dbReference type="Gene3D" id="3.20.20.330">
    <property type="entry name" value="Homocysteine-binding-like domain"/>
    <property type="match status" value="1"/>
</dbReference>
<dbReference type="PROSITE" id="PS50970">
    <property type="entry name" value="HCY"/>
    <property type="match status" value="1"/>
</dbReference>
<keyword evidence="2 3" id="KW-0808">Transferase</keyword>
<dbReference type="SUPFAM" id="SSF82282">
    <property type="entry name" value="Homocysteine S-methyltransferase"/>
    <property type="match status" value="1"/>
</dbReference>
<comment type="caution">
    <text evidence="5">The sequence shown here is derived from an EMBL/GenBank/DDBJ whole genome shotgun (WGS) entry which is preliminary data.</text>
</comment>
<name>A0A3N0CP84_9ACTN</name>
<evidence type="ECO:0000313" key="6">
    <source>
        <dbReference type="Proteomes" id="UP000267128"/>
    </source>
</evidence>
<dbReference type="PANTHER" id="PTHR11103:SF18">
    <property type="entry name" value="SLR1189 PROTEIN"/>
    <property type="match status" value="1"/>
</dbReference>
<dbReference type="RefSeq" id="WP_123226371.1">
    <property type="nucleotide sequence ID" value="NZ_RJSE01000003.1"/>
</dbReference>
<feature type="binding site" evidence="3">
    <location>
        <position position="283"/>
    </location>
    <ligand>
        <name>Zn(2+)</name>
        <dbReference type="ChEBI" id="CHEBI:29105"/>
    </ligand>
</feature>
<dbReference type="GO" id="GO:0032259">
    <property type="term" value="P:methylation"/>
    <property type="evidence" value="ECO:0007669"/>
    <property type="project" value="UniProtKB-KW"/>
</dbReference>
<reference evidence="5 6" key="1">
    <citation type="submission" date="2018-11" db="EMBL/GenBank/DDBJ databases">
        <authorList>
            <person name="Li F."/>
        </authorList>
    </citation>
    <scope>NUCLEOTIDE SEQUENCE [LARGE SCALE GENOMIC DNA]</scope>
    <source>
        <strain evidence="5 6">Gsoil 097</strain>
    </source>
</reference>
<dbReference type="GO" id="GO:0008168">
    <property type="term" value="F:methyltransferase activity"/>
    <property type="evidence" value="ECO:0007669"/>
    <property type="project" value="UniProtKB-UniRule"/>
</dbReference>
<dbReference type="GO" id="GO:0046872">
    <property type="term" value="F:metal ion binding"/>
    <property type="evidence" value="ECO:0007669"/>
    <property type="project" value="UniProtKB-KW"/>
</dbReference>
<evidence type="ECO:0000313" key="5">
    <source>
        <dbReference type="EMBL" id="RNL65268.1"/>
    </source>
</evidence>
<organism evidence="5 6">
    <name type="scientific">Nocardioides marmoriginsengisoli</name>
    <dbReference type="NCBI Taxonomy" id="661483"/>
    <lineage>
        <taxon>Bacteria</taxon>
        <taxon>Bacillati</taxon>
        <taxon>Actinomycetota</taxon>
        <taxon>Actinomycetes</taxon>
        <taxon>Propionibacteriales</taxon>
        <taxon>Nocardioidaceae</taxon>
        <taxon>Nocardioides</taxon>
    </lineage>
</organism>
<gene>
    <name evidence="5" type="ORF">EFK50_04725</name>
</gene>